<dbReference type="PANTHER" id="PTHR47870:SF4">
    <property type="entry name" value="CYTOCHROME C-TYPE BIOGENESIS PROTEIN CYCH"/>
    <property type="match status" value="1"/>
</dbReference>
<evidence type="ECO:0000256" key="1">
    <source>
        <dbReference type="ARBA" id="ARBA00004196"/>
    </source>
</evidence>
<organism evidence="7">
    <name type="scientific">marine metagenome</name>
    <dbReference type="NCBI Taxonomy" id="408172"/>
    <lineage>
        <taxon>unclassified sequences</taxon>
        <taxon>metagenomes</taxon>
        <taxon>ecological metagenomes</taxon>
    </lineage>
</organism>
<sequence>VFWLAAIVMMLIAVAFVVWPLLRQGPLSDLHQDELNLGLARERLQEWQTALDEEAITEAEFDNLRSELEDTLLLELGSEAPIENKQKPRAYLAIALVVLIPMVVIGLYLQLGTPTALLPDALIDSSTTRQGAALEPSAPPVGVLLAQLQARLADNPDDEYGWSILANAMMSLKRYPEAIQAYESWLQLVGNRSDVLVRYADALAMAAGGDFSGRPTGLLEEALAADPFEPQGLWLSGIAARERGDFKQALTYWYRLEPVLVEQPQLLDNLEQMIAQTEAAVLANGAALPNRSKNPITGQPSPSPDSRRALKVRVEIDPKLSPLLSAGDVLFVYARAAGIKPPVAAIRQTISEWPIDVILDDASSVMRTSPLFSFDAVEIGAHVSRAGEAMARTGDFVARAVATPTDDGAVVQIRISAVLP</sequence>
<feature type="transmembrane region" description="Helical" evidence="4">
    <location>
        <begin position="90"/>
        <end position="109"/>
    </location>
</feature>
<feature type="non-terminal residue" evidence="7">
    <location>
        <position position="1"/>
    </location>
</feature>
<dbReference type="PANTHER" id="PTHR47870">
    <property type="entry name" value="CYTOCHROME C-TYPE BIOGENESIS PROTEIN CCMH"/>
    <property type="match status" value="1"/>
</dbReference>
<dbReference type="EMBL" id="UINC01014371">
    <property type="protein sequence ID" value="SVA61337.1"/>
    <property type="molecule type" value="Genomic_DNA"/>
</dbReference>
<name>A0A381XAY3_9ZZZZ</name>
<comment type="subcellular location">
    <subcellularLocation>
        <location evidence="1">Cell envelope</location>
    </subcellularLocation>
</comment>
<dbReference type="GO" id="GO:0017004">
    <property type="term" value="P:cytochrome complex assembly"/>
    <property type="evidence" value="ECO:0007669"/>
    <property type="project" value="UniProtKB-KW"/>
</dbReference>
<feature type="transmembrane region" description="Helical" evidence="4">
    <location>
        <begin position="6"/>
        <end position="22"/>
    </location>
</feature>
<evidence type="ECO:0000256" key="2">
    <source>
        <dbReference type="ARBA" id="ARBA00022737"/>
    </source>
</evidence>
<keyword evidence="4" id="KW-1133">Transmembrane helix</keyword>
<dbReference type="InterPro" id="IPR056413">
    <property type="entry name" value="TPR_CcmH_CycH"/>
</dbReference>
<dbReference type="Gene3D" id="1.25.40.10">
    <property type="entry name" value="Tetratricopeptide repeat domain"/>
    <property type="match status" value="1"/>
</dbReference>
<feature type="domain" description="Cytochrome c-type biogenesis protein H TPR" evidence="6">
    <location>
        <begin position="148"/>
        <end position="262"/>
    </location>
</feature>
<feature type="domain" description="Cytochrome c-type biogenesis protein H Ig-like" evidence="5">
    <location>
        <begin position="310"/>
        <end position="415"/>
    </location>
</feature>
<proteinExistence type="predicted"/>
<protein>
    <recommendedName>
        <fullName evidence="8">C-type cytochrome biogenesis protein CcmI</fullName>
    </recommendedName>
</protein>
<dbReference type="GO" id="GO:0005886">
    <property type="term" value="C:plasma membrane"/>
    <property type="evidence" value="ECO:0007669"/>
    <property type="project" value="TreeGrafter"/>
</dbReference>
<dbReference type="InterPro" id="IPR056412">
    <property type="entry name" value="Ig_CycH"/>
</dbReference>
<accession>A0A381XAY3</accession>
<evidence type="ECO:0008006" key="8">
    <source>
        <dbReference type="Google" id="ProtNLM"/>
    </source>
</evidence>
<evidence type="ECO:0000259" key="6">
    <source>
        <dbReference type="Pfam" id="PF23914"/>
    </source>
</evidence>
<keyword evidence="4" id="KW-0812">Transmembrane</keyword>
<gene>
    <name evidence="7" type="ORF">METZ01_LOCUS114191</name>
</gene>
<dbReference type="GO" id="GO:0030313">
    <property type="term" value="C:cell envelope"/>
    <property type="evidence" value="ECO:0007669"/>
    <property type="project" value="UniProtKB-SubCell"/>
</dbReference>
<dbReference type="Pfam" id="PF23892">
    <property type="entry name" value="Ig_CycH"/>
    <property type="match status" value="1"/>
</dbReference>
<dbReference type="AlphaFoldDB" id="A0A381XAY3"/>
<dbReference type="SUPFAM" id="SSF48452">
    <property type="entry name" value="TPR-like"/>
    <property type="match status" value="1"/>
</dbReference>
<keyword evidence="3" id="KW-0201">Cytochrome c-type biogenesis</keyword>
<keyword evidence="2" id="KW-0677">Repeat</keyword>
<dbReference type="InterPro" id="IPR051263">
    <property type="entry name" value="C-type_cytochrome_biogenesis"/>
</dbReference>
<keyword evidence="4" id="KW-0472">Membrane</keyword>
<dbReference type="InterPro" id="IPR017560">
    <property type="entry name" value="Cyt_c_biogenesis_CcmI"/>
</dbReference>
<evidence type="ECO:0000256" key="3">
    <source>
        <dbReference type="ARBA" id="ARBA00022748"/>
    </source>
</evidence>
<dbReference type="Pfam" id="PF23914">
    <property type="entry name" value="TPR_CcmH_CycH"/>
    <property type="match status" value="1"/>
</dbReference>
<evidence type="ECO:0000313" key="7">
    <source>
        <dbReference type="EMBL" id="SVA61337.1"/>
    </source>
</evidence>
<dbReference type="InterPro" id="IPR011990">
    <property type="entry name" value="TPR-like_helical_dom_sf"/>
</dbReference>
<evidence type="ECO:0000259" key="5">
    <source>
        <dbReference type="Pfam" id="PF23892"/>
    </source>
</evidence>
<evidence type="ECO:0000256" key="4">
    <source>
        <dbReference type="SAM" id="Phobius"/>
    </source>
</evidence>
<reference evidence="7" key="1">
    <citation type="submission" date="2018-05" db="EMBL/GenBank/DDBJ databases">
        <authorList>
            <person name="Lanie J.A."/>
            <person name="Ng W.-L."/>
            <person name="Kazmierczak K.M."/>
            <person name="Andrzejewski T.M."/>
            <person name="Davidsen T.M."/>
            <person name="Wayne K.J."/>
            <person name="Tettelin H."/>
            <person name="Glass J.I."/>
            <person name="Rusch D."/>
            <person name="Podicherti R."/>
            <person name="Tsui H.-C.T."/>
            <person name="Winkler M.E."/>
        </authorList>
    </citation>
    <scope>NUCLEOTIDE SEQUENCE</scope>
</reference>
<dbReference type="NCBIfam" id="TIGR03142">
    <property type="entry name" value="cytochro_ccmI"/>
    <property type="match status" value="1"/>
</dbReference>